<evidence type="ECO:0000256" key="1">
    <source>
        <dbReference type="PROSITE-ProRule" id="PRU00047"/>
    </source>
</evidence>
<sequence>MITEETQDQREQPDITQIVAQTVSQMIQQQAASLTASRGAQPTQYPPPQQYILQQQQPQWAQRGPYAGPPRKGNYQCYNCGIPGHFARDCMKPLSPQQQQWRGRGRGGPPPHLYYNQQQDYNQPQFQGMTGNAMPWP</sequence>
<reference evidence="4" key="1">
    <citation type="journal article" date="2014" name="Nat. Commun.">
        <title>The rainbow trout genome provides novel insights into evolution after whole-genome duplication in vertebrates.</title>
        <authorList>
            <person name="Berthelot C."/>
            <person name="Brunet F."/>
            <person name="Chalopin D."/>
            <person name="Juanchich A."/>
            <person name="Bernard M."/>
            <person name="Noel B."/>
            <person name="Bento P."/>
            <person name="Da Silva C."/>
            <person name="Labadie K."/>
            <person name="Alberti A."/>
            <person name="Aury J.M."/>
            <person name="Louis A."/>
            <person name="Dehais P."/>
            <person name="Bardou P."/>
            <person name="Montfort J."/>
            <person name="Klopp C."/>
            <person name="Cabau C."/>
            <person name="Gaspin C."/>
            <person name="Thorgaard G.H."/>
            <person name="Boussaha M."/>
            <person name="Quillet E."/>
            <person name="Guyomard R."/>
            <person name="Galiana D."/>
            <person name="Bobe J."/>
            <person name="Volff J.N."/>
            <person name="Genet C."/>
            <person name="Wincker P."/>
            <person name="Jaillon O."/>
            <person name="Roest Crollius H."/>
            <person name="Guiguen Y."/>
        </authorList>
    </citation>
    <scope>NUCLEOTIDE SEQUENCE [LARGE SCALE GENOMIC DNA]</scope>
</reference>
<feature type="compositionally biased region" description="Polar residues" evidence="2">
    <location>
        <begin position="26"/>
        <end position="40"/>
    </location>
</feature>
<dbReference type="SUPFAM" id="SSF57756">
    <property type="entry name" value="Retrovirus zinc finger-like domains"/>
    <property type="match status" value="1"/>
</dbReference>
<evidence type="ECO:0000313" key="5">
    <source>
        <dbReference type="Proteomes" id="UP000193380"/>
    </source>
</evidence>
<reference evidence="4" key="2">
    <citation type="submission" date="2014-03" db="EMBL/GenBank/DDBJ databases">
        <authorList>
            <person name="Genoscope - CEA"/>
        </authorList>
    </citation>
    <scope>NUCLEOTIDE SEQUENCE</scope>
</reference>
<dbReference type="Proteomes" id="UP000193380">
    <property type="component" value="Unassembled WGS sequence"/>
</dbReference>
<evidence type="ECO:0000256" key="2">
    <source>
        <dbReference type="SAM" id="MobiDB-lite"/>
    </source>
</evidence>
<dbReference type="PROSITE" id="PS50158">
    <property type="entry name" value="ZF_CCHC"/>
    <property type="match status" value="1"/>
</dbReference>
<keyword evidence="1" id="KW-0479">Metal-binding</keyword>
<keyword evidence="1" id="KW-0863">Zinc-finger</keyword>
<feature type="region of interest" description="Disordered" evidence="2">
    <location>
        <begin position="94"/>
        <end position="117"/>
    </location>
</feature>
<dbReference type="GO" id="GO:0003676">
    <property type="term" value="F:nucleic acid binding"/>
    <property type="evidence" value="ECO:0007669"/>
    <property type="project" value="InterPro"/>
</dbReference>
<name>A0A060Y756_ONCMY</name>
<dbReference type="AlphaFoldDB" id="A0A060Y756"/>
<gene>
    <name evidence="4" type="ORF">GSONMT00000447001</name>
</gene>
<feature type="compositionally biased region" description="Low complexity" evidence="2">
    <location>
        <begin position="50"/>
        <end position="66"/>
    </location>
</feature>
<accession>A0A060Y756</accession>
<proteinExistence type="predicted"/>
<feature type="domain" description="CCHC-type" evidence="3">
    <location>
        <begin position="77"/>
        <end position="90"/>
    </location>
</feature>
<keyword evidence="1" id="KW-0862">Zinc</keyword>
<organism evidence="4 5">
    <name type="scientific">Oncorhynchus mykiss</name>
    <name type="common">Rainbow trout</name>
    <name type="synonym">Salmo gairdneri</name>
    <dbReference type="NCBI Taxonomy" id="8022"/>
    <lineage>
        <taxon>Eukaryota</taxon>
        <taxon>Metazoa</taxon>
        <taxon>Chordata</taxon>
        <taxon>Craniata</taxon>
        <taxon>Vertebrata</taxon>
        <taxon>Euteleostomi</taxon>
        <taxon>Actinopterygii</taxon>
        <taxon>Neopterygii</taxon>
        <taxon>Teleostei</taxon>
        <taxon>Protacanthopterygii</taxon>
        <taxon>Salmoniformes</taxon>
        <taxon>Salmonidae</taxon>
        <taxon>Salmoninae</taxon>
        <taxon>Oncorhynchus</taxon>
    </lineage>
</organism>
<dbReference type="GO" id="GO:0008270">
    <property type="term" value="F:zinc ion binding"/>
    <property type="evidence" value="ECO:0007669"/>
    <property type="project" value="UniProtKB-KW"/>
</dbReference>
<dbReference type="InterPro" id="IPR001878">
    <property type="entry name" value="Znf_CCHC"/>
</dbReference>
<dbReference type="Gene3D" id="4.10.60.10">
    <property type="entry name" value="Zinc finger, CCHC-type"/>
    <property type="match status" value="1"/>
</dbReference>
<evidence type="ECO:0000259" key="3">
    <source>
        <dbReference type="PROSITE" id="PS50158"/>
    </source>
</evidence>
<dbReference type="EMBL" id="FR906641">
    <property type="protein sequence ID" value="CDQ85020.1"/>
    <property type="molecule type" value="Genomic_DNA"/>
</dbReference>
<dbReference type="PaxDb" id="8022-A0A060Y756"/>
<protein>
    <recommendedName>
        <fullName evidence="3">CCHC-type domain-containing protein</fullName>
    </recommendedName>
</protein>
<evidence type="ECO:0000313" key="4">
    <source>
        <dbReference type="EMBL" id="CDQ85020.1"/>
    </source>
</evidence>
<dbReference type="SMART" id="SM00343">
    <property type="entry name" value="ZnF_C2HC"/>
    <property type="match status" value="1"/>
</dbReference>
<dbReference type="Pfam" id="PF00098">
    <property type="entry name" value="zf-CCHC"/>
    <property type="match status" value="1"/>
</dbReference>
<feature type="region of interest" description="Disordered" evidence="2">
    <location>
        <begin position="26"/>
        <end position="74"/>
    </location>
</feature>
<dbReference type="InterPro" id="IPR036875">
    <property type="entry name" value="Znf_CCHC_sf"/>
</dbReference>